<accession>A0A5N1ILF2</accession>
<dbReference type="AlphaFoldDB" id="A0A5N1ILF2"/>
<evidence type="ECO:0000313" key="1">
    <source>
        <dbReference type="EMBL" id="KAA9326036.1"/>
    </source>
</evidence>
<reference evidence="1 2" key="1">
    <citation type="submission" date="2019-09" db="EMBL/GenBank/DDBJ databases">
        <title>Genome sequence of Adhaeribacter sp. M2.</title>
        <authorList>
            <person name="Srinivasan S."/>
        </authorList>
    </citation>
    <scope>NUCLEOTIDE SEQUENCE [LARGE SCALE GENOMIC DNA]</scope>
    <source>
        <strain evidence="1 2">M2</strain>
    </source>
</reference>
<comment type="caution">
    <text evidence="1">The sequence shown here is derived from an EMBL/GenBank/DDBJ whole genome shotgun (WGS) entry which is preliminary data.</text>
</comment>
<name>A0A5N1ILF2_9BACT</name>
<keyword evidence="2" id="KW-1185">Reference proteome</keyword>
<sequence length="146" mass="17264">MTGWKTIKEEIYYEDGSLRDIYIFDTNKEDWKAWSNLVNEKYKVEFYNGRTQKTETRIEVNELLKYFTAPEDFKDVNKAYIRLGEVTIVCQVHYESEMESDIDPKEVKTEGDHLAILEYLKEISSTLKKKVIVTSEMTPRAVLFEV</sequence>
<proteinExistence type="predicted"/>
<organism evidence="1 2">
    <name type="scientific">Adhaeribacter soli</name>
    <dbReference type="NCBI Taxonomy" id="2607655"/>
    <lineage>
        <taxon>Bacteria</taxon>
        <taxon>Pseudomonadati</taxon>
        <taxon>Bacteroidota</taxon>
        <taxon>Cytophagia</taxon>
        <taxon>Cytophagales</taxon>
        <taxon>Hymenobacteraceae</taxon>
        <taxon>Adhaeribacter</taxon>
    </lineage>
</organism>
<dbReference type="RefSeq" id="WP_150905115.1">
    <property type="nucleotide sequence ID" value="NZ_VTWT01000010.1"/>
</dbReference>
<evidence type="ECO:0000313" key="2">
    <source>
        <dbReference type="Proteomes" id="UP000326570"/>
    </source>
</evidence>
<protein>
    <submittedName>
        <fullName evidence="1">Uncharacterized protein</fullName>
    </submittedName>
</protein>
<gene>
    <name evidence="1" type="ORF">F0P94_16600</name>
</gene>
<dbReference type="Proteomes" id="UP000326570">
    <property type="component" value="Unassembled WGS sequence"/>
</dbReference>
<dbReference type="EMBL" id="VTWT01000010">
    <property type="protein sequence ID" value="KAA9326036.1"/>
    <property type="molecule type" value="Genomic_DNA"/>
</dbReference>